<keyword evidence="4" id="KW-1133">Transmembrane helix</keyword>
<sequence length="520" mass="59504">MGLFNKKQSKLNSTEDKYEALLDQTLYKVPGTNTPVTWADAVEGTFITGKTGSGKSSGPARHIALSMLRSGFGMCVFCVKPDEAERWKKYIEEEVPERKGDYIPFDKKSGLNFNFLEYEMTRQGEGAGDVINIINILMNLKEQSSIFQTGGTGKSEDRFWDDALRRLISRCVSLLRLAGEEINITNMRKIVSGHLRGESRAKYNYRKEIIETKDEIDGDIRKQVREELDIWIKASYFLTVINRVERKNFEASDDLEEKELALSYWTKEFPELSDKSASIVTESFMGIVELFLNRGILKEQFSKGLSDQLRPENIITQNKIVVVDFSIKEYGLAGVYASTIYKTAFQAAMERRKIKEENDPKPCALYIDEYHSLCSPINDSIFQSTARSSWAASVFITQSLQNLYFVMGEHMPQARAKSLVENLNLKYLCNNSEAETNKWSSEMVGKHYIYVESVQINKDKELSTTKNKRLEYRITTDHFTTLKTGRKNNNFIVEAVVFKAGKTWGKNNDIFDVAQFDQRG</sequence>
<evidence type="ECO:0000256" key="1">
    <source>
        <dbReference type="ARBA" id="ARBA00004651"/>
    </source>
</evidence>
<dbReference type="Pfam" id="PF12696">
    <property type="entry name" value="TraG-D_C"/>
    <property type="match status" value="1"/>
</dbReference>
<keyword evidence="5" id="KW-0472">Membrane</keyword>
<dbReference type="RefSeq" id="WP_303277997.1">
    <property type="nucleotide sequence ID" value="NZ_JAUOEK010000119.1"/>
</dbReference>
<feature type="domain" description="TraD/TraG TraM recognition site" evidence="6">
    <location>
        <begin position="362"/>
        <end position="468"/>
    </location>
</feature>
<evidence type="ECO:0000313" key="8">
    <source>
        <dbReference type="Proteomes" id="UP001176883"/>
    </source>
</evidence>
<evidence type="ECO:0000256" key="3">
    <source>
        <dbReference type="ARBA" id="ARBA00022692"/>
    </source>
</evidence>
<dbReference type="PANTHER" id="PTHR37937">
    <property type="entry name" value="CONJUGATIVE TRANSFER: DNA TRANSPORT"/>
    <property type="match status" value="1"/>
</dbReference>
<keyword evidence="2" id="KW-1003">Cell membrane</keyword>
<comment type="subcellular location">
    <subcellularLocation>
        <location evidence="1">Cell membrane</location>
        <topology evidence="1">Multi-pass membrane protein</topology>
    </subcellularLocation>
</comment>
<keyword evidence="3" id="KW-0812">Transmembrane</keyword>
<gene>
    <name evidence="7" type="ORF">Q4Q35_10860</name>
</gene>
<dbReference type="PANTHER" id="PTHR37937:SF1">
    <property type="entry name" value="CONJUGATIVE TRANSFER: DNA TRANSPORT"/>
    <property type="match status" value="1"/>
</dbReference>
<reference evidence="7" key="1">
    <citation type="submission" date="2023-07" db="EMBL/GenBank/DDBJ databases">
        <title>Two novel species in the genus Flavivirga.</title>
        <authorList>
            <person name="Kwon K."/>
        </authorList>
    </citation>
    <scope>NUCLEOTIDE SEQUENCE</scope>
    <source>
        <strain evidence="7">KCTC 52353</strain>
    </source>
</reference>
<organism evidence="7 8">
    <name type="scientific">Flavivirga aquimarina</name>
    <dbReference type="NCBI Taxonomy" id="2027862"/>
    <lineage>
        <taxon>Bacteria</taxon>
        <taxon>Pseudomonadati</taxon>
        <taxon>Bacteroidota</taxon>
        <taxon>Flavobacteriia</taxon>
        <taxon>Flavobacteriales</taxon>
        <taxon>Flavobacteriaceae</taxon>
        <taxon>Flavivirga</taxon>
    </lineage>
</organism>
<evidence type="ECO:0000313" key="7">
    <source>
        <dbReference type="EMBL" id="MDO5970306.1"/>
    </source>
</evidence>
<keyword evidence="8" id="KW-1185">Reference proteome</keyword>
<proteinExistence type="predicted"/>
<protein>
    <submittedName>
        <fullName evidence="7">TraM recognition domain-containing protein</fullName>
    </submittedName>
</protein>
<dbReference type="Proteomes" id="UP001176883">
    <property type="component" value="Unassembled WGS sequence"/>
</dbReference>
<name>A0ABT8WB22_9FLAO</name>
<accession>A0ABT8WB22</accession>
<dbReference type="Gene3D" id="3.40.50.300">
    <property type="entry name" value="P-loop containing nucleotide triphosphate hydrolases"/>
    <property type="match status" value="2"/>
</dbReference>
<evidence type="ECO:0000259" key="6">
    <source>
        <dbReference type="Pfam" id="PF12696"/>
    </source>
</evidence>
<dbReference type="InterPro" id="IPR051539">
    <property type="entry name" value="T4SS-coupling_protein"/>
</dbReference>
<evidence type="ECO:0000256" key="4">
    <source>
        <dbReference type="ARBA" id="ARBA00022989"/>
    </source>
</evidence>
<dbReference type="InterPro" id="IPR032689">
    <property type="entry name" value="TraG-D_C"/>
</dbReference>
<dbReference type="SUPFAM" id="SSF52540">
    <property type="entry name" value="P-loop containing nucleoside triphosphate hydrolases"/>
    <property type="match status" value="1"/>
</dbReference>
<dbReference type="EMBL" id="JAUOEK010000119">
    <property type="protein sequence ID" value="MDO5970306.1"/>
    <property type="molecule type" value="Genomic_DNA"/>
</dbReference>
<dbReference type="InterPro" id="IPR027417">
    <property type="entry name" value="P-loop_NTPase"/>
</dbReference>
<evidence type="ECO:0000256" key="2">
    <source>
        <dbReference type="ARBA" id="ARBA00022475"/>
    </source>
</evidence>
<comment type="caution">
    <text evidence="7">The sequence shown here is derived from an EMBL/GenBank/DDBJ whole genome shotgun (WGS) entry which is preliminary data.</text>
</comment>
<evidence type="ECO:0000256" key="5">
    <source>
        <dbReference type="ARBA" id="ARBA00023136"/>
    </source>
</evidence>